<organism evidence="2 3">
    <name type="scientific">Propioniciclava coleopterorum</name>
    <dbReference type="NCBI Taxonomy" id="2714937"/>
    <lineage>
        <taxon>Bacteria</taxon>
        <taxon>Bacillati</taxon>
        <taxon>Actinomycetota</taxon>
        <taxon>Actinomycetes</taxon>
        <taxon>Propionibacteriales</taxon>
        <taxon>Propionibacteriaceae</taxon>
        <taxon>Propioniciclava</taxon>
    </lineage>
</organism>
<dbReference type="Pfam" id="PF09339">
    <property type="entry name" value="HTH_IclR"/>
    <property type="match status" value="1"/>
</dbReference>
<dbReference type="RefSeq" id="WP_166232247.1">
    <property type="nucleotide sequence ID" value="NZ_CP049865.1"/>
</dbReference>
<sequence>MAGGTELLTVSRALKVLRAFSEENPSWGVTELANELDLDKSQVHRLLATLTRYGFVATVPRRGATRSGPRPSGSATWRR</sequence>
<dbReference type="GO" id="GO:0003677">
    <property type="term" value="F:DNA binding"/>
    <property type="evidence" value="ECO:0007669"/>
    <property type="project" value="InterPro"/>
</dbReference>
<dbReference type="InterPro" id="IPR005471">
    <property type="entry name" value="Tscrpt_reg_IclR_N"/>
</dbReference>
<dbReference type="Gene3D" id="1.10.10.10">
    <property type="entry name" value="Winged helix-like DNA-binding domain superfamily/Winged helix DNA-binding domain"/>
    <property type="match status" value="1"/>
</dbReference>
<accession>A0A6G7Y4D2</accession>
<dbReference type="KEGG" id="prv:G7070_04365"/>
<dbReference type="SUPFAM" id="SSF46785">
    <property type="entry name" value="Winged helix' DNA-binding domain"/>
    <property type="match status" value="1"/>
</dbReference>
<dbReference type="InterPro" id="IPR050707">
    <property type="entry name" value="HTH_MetabolicPath_Reg"/>
</dbReference>
<dbReference type="PROSITE" id="PS51077">
    <property type="entry name" value="HTH_ICLR"/>
    <property type="match status" value="1"/>
</dbReference>
<dbReference type="SMART" id="SM00346">
    <property type="entry name" value="HTH_ICLR"/>
    <property type="match status" value="1"/>
</dbReference>
<evidence type="ECO:0000259" key="1">
    <source>
        <dbReference type="PROSITE" id="PS51077"/>
    </source>
</evidence>
<dbReference type="PANTHER" id="PTHR30136">
    <property type="entry name" value="HELIX-TURN-HELIX TRANSCRIPTIONAL REGULATOR, ICLR FAMILY"/>
    <property type="match status" value="1"/>
</dbReference>
<dbReference type="InterPro" id="IPR036390">
    <property type="entry name" value="WH_DNA-bd_sf"/>
</dbReference>
<dbReference type="GO" id="GO:0045892">
    <property type="term" value="P:negative regulation of DNA-templated transcription"/>
    <property type="evidence" value="ECO:0007669"/>
    <property type="project" value="TreeGrafter"/>
</dbReference>
<protein>
    <submittedName>
        <fullName evidence="2">Helix-turn-helix domain-containing protein</fullName>
    </submittedName>
</protein>
<dbReference type="AlphaFoldDB" id="A0A6G7Y4D2"/>
<proteinExistence type="predicted"/>
<dbReference type="Proteomes" id="UP000501058">
    <property type="component" value="Chromosome"/>
</dbReference>
<dbReference type="PANTHER" id="PTHR30136:SF24">
    <property type="entry name" value="HTH-TYPE TRANSCRIPTIONAL REPRESSOR ALLR"/>
    <property type="match status" value="1"/>
</dbReference>
<name>A0A6G7Y4D2_9ACTN</name>
<feature type="domain" description="HTH iclR-type" evidence="1">
    <location>
        <begin position="7"/>
        <end position="69"/>
    </location>
</feature>
<gene>
    <name evidence="2" type="ORF">G7070_04365</name>
</gene>
<evidence type="ECO:0000313" key="2">
    <source>
        <dbReference type="EMBL" id="QIK71643.1"/>
    </source>
</evidence>
<keyword evidence="3" id="KW-1185">Reference proteome</keyword>
<evidence type="ECO:0000313" key="3">
    <source>
        <dbReference type="Proteomes" id="UP000501058"/>
    </source>
</evidence>
<dbReference type="InterPro" id="IPR036388">
    <property type="entry name" value="WH-like_DNA-bd_sf"/>
</dbReference>
<dbReference type="GO" id="GO:0003700">
    <property type="term" value="F:DNA-binding transcription factor activity"/>
    <property type="evidence" value="ECO:0007669"/>
    <property type="project" value="TreeGrafter"/>
</dbReference>
<reference evidence="2 3" key="1">
    <citation type="submission" date="2020-03" db="EMBL/GenBank/DDBJ databases">
        <title>Propioniciclava sp. nov., isolated from Hydrophilus acuminatus.</title>
        <authorList>
            <person name="Hyun D.-W."/>
            <person name="Bae J.-W."/>
        </authorList>
    </citation>
    <scope>NUCLEOTIDE SEQUENCE [LARGE SCALE GENOMIC DNA]</scope>
    <source>
        <strain evidence="2 3">HDW11</strain>
    </source>
</reference>
<dbReference type="EMBL" id="CP049865">
    <property type="protein sequence ID" value="QIK71643.1"/>
    <property type="molecule type" value="Genomic_DNA"/>
</dbReference>